<evidence type="ECO:0000313" key="2">
    <source>
        <dbReference type="EMBL" id="KXJ96942.1"/>
    </source>
</evidence>
<feature type="compositionally biased region" description="Polar residues" evidence="1">
    <location>
        <begin position="93"/>
        <end position="106"/>
    </location>
</feature>
<proteinExistence type="predicted"/>
<dbReference type="InParanoid" id="A0A136JIG9"/>
<feature type="region of interest" description="Disordered" evidence="1">
    <location>
        <begin position="61"/>
        <end position="181"/>
    </location>
</feature>
<evidence type="ECO:0000256" key="1">
    <source>
        <dbReference type="SAM" id="MobiDB-lite"/>
    </source>
</evidence>
<feature type="compositionally biased region" description="Low complexity" evidence="1">
    <location>
        <begin position="116"/>
        <end position="136"/>
    </location>
</feature>
<reference evidence="3" key="1">
    <citation type="submission" date="2016-02" db="EMBL/GenBank/DDBJ databases">
        <title>Draft genome sequence of Microdochium bolleyi, a fungal endophyte of beachgrass.</title>
        <authorList>
            <consortium name="DOE Joint Genome Institute"/>
            <person name="David A.S."/>
            <person name="May G."/>
            <person name="Haridas S."/>
            <person name="Lim J."/>
            <person name="Wang M."/>
            <person name="Labutti K."/>
            <person name="Lipzen A."/>
            <person name="Barry K."/>
            <person name="Grigoriev I.V."/>
        </authorList>
    </citation>
    <scope>NUCLEOTIDE SEQUENCE [LARGE SCALE GENOMIC DNA]</scope>
    <source>
        <strain evidence="3">J235TASD1</strain>
    </source>
</reference>
<evidence type="ECO:0000313" key="3">
    <source>
        <dbReference type="Proteomes" id="UP000070501"/>
    </source>
</evidence>
<gene>
    <name evidence="2" type="ORF">Micbo1qcDRAFT_155658</name>
</gene>
<protein>
    <submittedName>
        <fullName evidence="2">Uncharacterized protein</fullName>
    </submittedName>
</protein>
<dbReference type="EMBL" id="KQ964245">
    <property type="protein sequence ID" value="KXJ96942.1"/>
    <property type="molecule type" value="Genomic_DNA"/>
</dbReference>
<dbReference type="AlphaFoldDB" id="A0A136JIG9"/>
<name>A0A136JIG9_9PEZI</name>
<organism evidence="2 3">
    <name type="scientific">Microdochium bolleyi</name>
    <dbReference type="NCBI Taxonomy" id="196109"/>
    <lineage>
        <taxon>Eukaryota</taxon>
        <taxon>Fungi</taxon>
        <taxon>Dikarya</taxon>
        <taxon>Ascomycota</taxon>
        <taxon>Pezizomycotina</taxon>
        <taxon>Sordariomycetes</taxon>
        <taxon>Xylariomycetidae</taxon>
        <taxon>Xylariales</taxon>
        <taxon>Microdochiaceae</taxon>
        <taxon>Microdochium</taxon>
    </lineage>
</organism>
<accession>A0A136JIG9</accession>
<dbReference type="Proteomes" id="UP000070501">
    <property type="component" value="Unassembled WGS sequence"/>
</dbReference>
<keyword evidence="3" id="KW-1185">Reference proteome</keyword>
<feature type="non-terminal residue" evidence="2">
    <location>
        <position position="181"/>
    </location>
</feature>
<sequence length="181" mass="19275">MAATSPPQPFGGARQLDNSLSYTHGHDFTTRFHHPYACQQTCHQSFHNHHYRRRRAVSLTDHRLPGPAARHLSSPQDLARSQAKQSPLAKAAMSNQQAATSTTHASRTGLPPPFAPTSAPSSASTQPNTTTQPTPAHLQSSPVIAVQPDPSDVKPPGPSSGALTPISIDESHLTPPQGSPR</sequence>